<comment type="caution">
    <text evidence="5">The sequence shown here is derived from an EMBL/GenBank/DDBJ whole genome shotgun (WGS) entry which is preliminary data.</text>
</comment>
<feature type="compositionally biased region" description="Basic and acidic residues" evidence="4">
    <location>
        <begin position="421"/>
        <end position="430"/>
    </location>
</feature>
<dbReference type="Gene3D" id="1.20.1600.10">
    <property type="entry name" value="Outer membrane efflux proteins (OEP)"/>
    <property type="match status" value="1"/>
</dbReference>
<keyword evidence="2" id="KW-0564">Palmitate</keyword>
<dbReference type="GO" id="GO:0015562">
    <property type="term" value="F:efflux transmembrane transporter activity"/>
    <property type="evidence" value="ECO:0007669"/>
    <property type="project" value="InterPro"/>
</dbReference>
<dbReference type="InterPro" id="IPR010131">
    <property type="entry name" value="MdtP/NodT-like"/>
</dbReference>
<dbReference type="SUPFAM" id="SSF56954">
    <property type="entry name" value="Outer membrane efflux proteins (OEP)"/>
    <property type="match status" value="1"/>
</dbReference>
<dbReference type="Pfam" id="PF02321">
    <property type="entry name" value="OEP"/>
    <property type="match status" value="2"/>
</dbReference>
<keyword evidence="6" id="KW-1185">Reference proteome</keyword>
<dbReference type="GO" id="GO:0005886">
    <property type="term" value="C:plasma membrane"/>
    <property type="evidence" value="ECO:0007669"/>
    <property type="project" value="UniProtKB-SubCell"/>
</dbReference>
<keyword evidence="2" id="KW-1134">Transmembrane beta strand</keyword>
<evidence type="ECO:0000256" key="2">
    <source>
        <dbReference type="RuleBase" id="RU362097"/>
    </source>
</evidence>
<dbReference type="PANTHER" id="PTHR30203:SF29">
    <property type="entry name" value="PROTEIN CYAE"/>
    <property type="match status" value="1"/>
</dbReference>
<dbReference type="PANTHER" id="PTHR30203">
    <property type="entry name" value="OUTER MEMBRANE CATION EFFLUX PROTEIN"/>
    <property type="match status" value="1"/>
</dbReference>
<evidence type="ECO:0000313" key="6">
    <source>
        <dbReference type="Proteomes" id="UP000011717"/>
    </source>
</evidence>
<dbReference type="Gene3D" id="2.20.200.10">
    <property type="entry name" value="Outer membrane efflux proteins (OEP)"/>
    <property type="match status" value="1"/>
</dbReference>
<keyword evidence="2" id="KW-0812">Transmembrane</keyword>
<dbReference type="InterPro" id="IPR003423">
    <property type="entry name" value="OMP_efflux"/>
</dbReference>
<accession>M2T5D7</accession>
<sequence length="430" mass="45502">MNELWWLGFSEPQLNALVEQALLVNRDIEAARQRLLAARASLRAERSDRRPSVDGYAEGGAEVEAGGSGGLTGVAGLSVLLDPDLSGRLSYEVQVAAAQAAAADYFVADTRRIVAAAVVDAFIELRRTQARLALLEESTALQQQTLEIVSLRFEAGLSANLDVRRAAADLARTRAQRGLLEISRAQAANSLAILLNRPPRNTLANVEVQPEVPDYRGGPPIGLPADLLRRRPDLLVAEADLLAAAAQVGAERADLRPRLTIPGSLVLGSGTLGGLVDEFLGTLVAALDVPIFDGGRRRAEIAAARAETDARYAEYRRSLLSALADVEGALVAADAYEDRIADLEQAINESQTAFDQSNALYREGLATLFDVLDAQRQLISSREALIDAEANLASAIVSLYASLGAPTTTPVAEAAGPPGITERDAADGDG</sequence>
<keyword evidence="3" id="KW-0175">Coiled coil</keyword>
<evidence type="ECO:0000256" key="1">
    <source>
        <dbReference type="ARBA" id="ARBA00007613"/>
    </source>
</evidence>
<proteinExistence type="inferred from homology"/>
<gene>
    <name evidence="5" type="ORF">C725_2907</name>
</gene>
<dbReference type="AlphaFoldDB" id="M2T5D7"/>
<evidence type="ECO:0000313" key="5">
    <source>
        <dbReference type="EMBL" id="EMD81704.1"/>
    </source>
</evidence>
<feature type="region of interest" description="Disordered" evidence="4">
    <location>
        <begin position="408"/>
        <end position="430"/>
    </location>
</feature>
<evidence type="ECO:0000256" key="4">
    <source>
        <dbReference type="SAM" id="MobiDB-lite"/>
    </source>
</evidence>
<feature type="coiled-coil region" evidence="3">
    <location>
        <begin position="14"/>
        <end position="45"/>
    </location>
</feature>
<dbReference type="NCBIfam" id="TIGR01845">
    <property type="entry name" value="outer_NodT"/>
    <property type="match status" value="1"/>
</dbReference>
<keyword evidence="2 5" id="KW-0449">Lipoprotein</keyword>
<evidence type="ECO:0000256" key="3">
    <source>
        <dbReference type="SAM" id="Coils"/>
    </source>
</evidence>
<dbReference type="PATRIC" id="fig|1234595.3.peg.2910"/>
<reference evidence="5 6" key="1">
    <citation type="journal article" date="2013" name="Genome Announc.">
        <title>Draft Genome Sequence of Strain JLT2015T, Belonging to the Family Sphingomonadaceae of the Alphaproteobacteria.</title>
        <authorList>
            <person name="Tang K."/>
            <person name="Liu K."/>
            <person name="Li S."/>
            <person name="Jiao N."/>
        </authorList>
    </citation>
    <scope>NUCLEOTIDE SEQUENCE [LARGE SCALE GENOMIC DNA]</scope>
    <source>
        <strain evidence="5 6">JLT2015</strain>
    </source>
</reference>
<keyword evidence="2" id="KW-0472">Membrane</keyword>
<feature type="coiled-coil region" evidence="3">
    <location>
        <begin position="326"/>
        <end position="353"/>
    </location>
</feature>
<name>M2T5D7_9SPHN</name>
<dbReference type="EMBL" id="AMRV01000018">
    <property type="protein sequence ID" value="EMD81704.1"/>
    <property type="molecule type" value="Genomic_DNA"/>
</dbReference>
<dbReference type="Proteomes" id="UP000011717">
    <property type="component" value="Unassembled WGS sequence"/>
</dbReference>
<comment type="similarity">
    <text evidence="1 2">Belongs to the outer membrane factor (OMF) (TC 1.B.17) family.</text>
</comment>
<organism evidence="5 6">
    <name type="scientific">Pacificimonas flava</name>
    <dbReference type="NCBI Taxonomy" id="1234595"/>
    <lineage>
        <taxon>Bacteria</taxon>
        <taxon>Pseudomonadati</taxon>
        <taxon>Pseudomonadota</taxon>
        <taxon>Alphaproteobacteria</taxon>
        <taxon>Sphingomonadales</taxon>
        <taxon>Sphingosinicellaceae</taxon>
        <taxon>Pacificimonas</taxon>
    </lineage>
</organism>
<comment type="subcellular location">
    <subcellularLocation>
        <location evidence="2">Cell membrane</location>
        <topology evidence="2">Lipid-anchor</topology>
    </subcellularLocation>
</comment>
<protein>
    <submittedName>
        <fullName evidence="5">RND efflux system, outer membrane lipoprotein CmeC</fullName>
    </submittedName>
</protein>